<dbReference type="SMART" id="SM00448">
    <property type="entry name" value="REC"/>
    <property type="match status" value="1"/>
</dbReference>
<dbReference type="InterPro" id="IPR035965">
    <property type="entry name" value="PAS-like_dom_sf"/>
</dbReference>
<name>A0A5J6QP19_9GAMM</name>
<dbReference type="FunFam" id="3.20.20.450:FF:000001">
    <property type="entry name" value="Cyclic di-GMP phosphodiesterase yahA"/>
    <property type="match status" value="1"/>
</dbReference>
<dbReference type="SUPFAM" id="SSF52172">
    <property type="entry name" value="CheY-like"/>
    <property type="match status" value="1"/>
</dbReference>
<dbReference type="Gene3D" id="3.40.50.2300">
    <property type="match status" value="1"/>
</dbReference>
<dbReference type="InterPro" id="IPR000700">
    <property type="entry name" value="PAS-assoc_C"/>
</dbReference>
<evidence type="ECO:0000256" key="6">
    <source>
        <dbReference type="ARBA" id="ARBA00022777"/>
    </source>
</evidence>
<dbReference type="Gene3D" id="3.20.20.450">
    <property type="entry name" value="EAL domain"/>
    <property type="match status" value="1"/>
</dbReference>
<dbReference type="CDD" id="cd01948">
    <property type="entry name" value="EAL"/>
    <property type="match status" value="1"/>
</dbReference>
<evidence type="ECO:0000256" key="4">
    <source>
        <dbReference type="ARBA" id="ARBA00022636"/>
    </source>
</evidence>
<keyword evidence="8" id="KW-0597">Phosphoprotein</keyword>
<comment type="subcellular location">
    <subcellularLocation>
        <location evidence="2">Cell inner membrane</location>
    </subcellularLocation>
</comment>
<evidence type="ECO:0000256" key="8">
    <source>
        <dbReference type="PROSITE-ProRule" id="PRU00169"/>
    </source>
</evidence>
<dbReference type="InterPro" id="IPR043128">
    <property type="entry name" value="Rev_trsase/Diguanyl_cyclase"/>
</dbReference>
<feature type="transmembrane region" description="Helical" evidence="9">
    <location>
        <begin position="106"/>
        <end position="127"/>
    </location>
</feature>
<dbReference type="GO" id="GO:0071732">
    <property type="term" value="P:cellular response to nitric oxide"/>
    <property type="evidence" value="ECO:0007669"/>
    <property type="project" value="UniProtKB-ARBA"/>
</dbReference>
<dbReference type="Pfam" id="PF13426">
    <property type="entry name" value="PAS_9"/>
    <property type="match status" value="1"/>
</dbReference>
<dbReference type="InterPro" id="IPR029787">
    <property type="entry name" value="Nucleotide_cyclase"/>
</dbReference>
<dbReference type="GO" id="GO:0000160">
    <property type="term" value="P:phosphorelay signal transduction system"/>
    <property type="evidence" value="ECO:0007669"/>
    <property type="project" value="InterPro"/>
</dbReference>
<dbReference type="PROSITE" id="PS50887">
    <property type="entry name" value="GGDEF"/>
    <property type="match status" value="1"/>
</dbReference>
<keyword evidence="16" id="KW-1185">Reference proteome</keyword>
<dbReference type="InterPro" id="IPR035919">
    <property type="entry name" value="EAL_sf"/>
</dbReference>
<dbReference type="PANTHER" id="PTHR44757">
    <property type="entry name" value="DIGUANYLATE CYCLASE DGCP"/>
    <property type="match status" value="1"/>
</dbReference>
<feature type="domain" description="EAL" evidence="13">
    <location>
        <begin position="1495"/>
        <end position="1749"/>
    </location>
</feature>
<keyword evidence="6" id="KW-0418">Kinase</keyword>
<dbReference type="NCBIfam" id="TIGR00254">
    <property type="entry name" value="GGDEF"/>
    <property type="match status" value="1"/>
</dbReference>
<dbReference type="InterPro" id="IPR011006">
    <property type="entry name" value="CheY-like_superfamily"/>
</dbReference>
<feature type="transmembrane region" description="Helical" evidence="9">
    <location>
        <begin position="448"/>
        <end position="471"/>
    </location>
</feature>
<keyword evidence="5" id="KW-0808">Transferase</keyword>
<dbReference type="RefSeq" id="WP_151135226.1">
    <property type="nucleotide sequence ID" value="NZ_CP043311.1"/>
</dbReference>
<comment type="cofactor">
    <cofactor evidence="1">
        <name>Mg(2+)</name>
        <dbReference type="ChEBI" id="CHEBI:18420"/>
    </cofactor>
</comment>
<dbReference type="CDD" id="cd00130">
    <property type="entry name" value="PAS"/>
    <property type="match status" value="4"/>
</dbReference>
<dbReference type="PROSITE" id="PS50883">
    <property type="entry name" value="EAL"/>
    <property type="match status" value="1"/>
</dbReference>
<evidence type="ECO:0000259" key="14">
    <source>
        <dbReference type="PROSITE" id="PS50887"/>
    </source>
</evidence>
<dbReference type="SMART" id="SM00267">
    <property type="entry name" value="GGDEF"/>
    <property type="match status" value="1"/>
</dbReference>
<dbReference type="Gene3D" id="3.30.450.40">
    <property type="match status" value="2"/>
</dbReference>
<dbReference type="Pfam" id="PF13185">
    <property type="entry name" value="GAF_2"/>
    <property type="match status" value="2"/>
</dbReference>
<dbReference type="Proteomes" id="UP000327179">
    <property type="component" value="Chromosome"/>
</dbReference>
<dbReference type="GO" id="GO:0005886">
    <property type="term" value="C:plasma membrane"/>
    <property type="evidence" value="ECO:0007669"/>
    <property type="project" value="UniProtKB-SubCell"/>
</dbReference>
<dbReference type="CDD" id="cd17569">
    <property type="entry name" value="REC_HupR-like"/>
    <property type="match status" value="1"/>
</dbReference>
<feature type="domain" description="PAS" evidence="11">
    <location>
        <begin position="1085"/>
        <end position="1130"/>
    </location>
</feature>
<dbReference type="KEGG" id="plal:FXN65_18840"/>
<keyword evidence="9" id="KW-0812">Transmembrane</keyword>
<evidence type="ECO:0000256" key="9">
    <source>
        <dbReference type="SAM" id="Phobius"/>
    </source>
</evidence>
<dbReference type="InterPro" id="IPR000014">
    <property type="entry name" value="PAS"/>
</dbReference>
<dbReference type="Gene3D" id="3.30.450.20">
    <property type="entry name" value="PAS domain"/>
    <property type="match status" value="4"/>
</dbReference>
<dbReference type="Gene3D" id="3.30.70.270">
    <property type="match status" value="1"/>
</dbReference>
<evidence type="ECO:0000313" key="15">
    <source>
        <dbReference type="EMBL" id="QEY64007.1"/>
    </source>
</evidence>
<dbReference type="SUPFAM" id="SSF55781">
    <property type="entry name" value="GAF domain-like"/>
    <property type="match status" value="2"/>
</dbReference>
<dbReference type="Pfam" id="PF08447">
    <property type="entry name" value="PAS_3"/>
    <property type="match status" value="1"/>
</dbReference>
<dbReference type="InterPro" id="IPR001633">
    <property type="entry name" value="EAL_dom"/>
</dbReference>
<dbReference type="SUPFAM" id="SSF141868">
    <property type="entry name" value="EAL domain-like"/>
    <property type="match status" value="1"/>
</dbReference>
<dbReference type="EC" id="3.1.4.52" evidence="3"/>
<dbReference type="InterPro" id="IPR003018">
    <property type="entry name" value="GAF"/>
</dbReference>
<evidence type="ECO:0000256" key="1">
    <source>
        <dbReference type="ARBA" id="ARBA00001946"/>
    </source>
</evidence>
<protein>
    <recommendedName>
        <fullName evidence="3">cyclic-guanylate-specific phosphodiesterase</fullName>
        <ecNumber evidence="3">3.1.4.52</ecNumber>
    </recommendedName>
</protein>
<dbReference type="SMART" id="SM00052">
    <property type="entry name" value="EAL"/>
    <property type="match status" value="1"/>
</dbReference>
<feature type="modified residue" description="4-aspartylphosphate" evidence="8">
    <location>
        <position position="1816"/>
    </location>
</feature>
<evidence type="ECO:0000259" key="13">
    <source>
        <dbReference type="PROSITE" id="PS50883"/>
    </source>
</evidence>
<dbReference type="InterPro" id="IPR000160">
    <property type="entry name" value="GGDEF_dom"/>
</dbReference>
<dbReference type="Pfam" id="PF00563">
    <property type="entry name" value="EAL"/>
    <property type="match status" value="1"/>
</dbReference>
<sequence>MAKHNRDLGYQAYLHCLAFALIALGLISLGAFLANASPARHELVLLPDSALITLFAGIALLGATRSLHRISLLAGLALIALAGYSLGHNVLAGGSDQGRSLVSGYFRIRSELAIVACLFGLAMLLAVTRQGGRWLSQVCGLSLFGLALLSQLSLLGAEYGLPRFAFRPESGHVANLFIALLGTAVLILCALPEEDRRLLDRRSMATGVMGALTTCIGWYLLSLNEVSTLGAHSHQLLLRAQSSIENTVTVRRQLVQRMAERWQSLHGMPPESLWQQEVESYLRDFPNLNLIAVLDADLKPVRQYARNRQADRWLERFLSQAELRDWLQQVRGGSEAQMSPAQSFSADNISTLVATPLRVDGQGTALLVASLDIGATLDRQIGRDLDGFALEVFEGPKRIYQSGTGIDGHSLFPVEEQRSELGPEGRWRIRTYQALPGRDNAAVYLPPLFMLFGLGFTFLLMVSQSFSRLAIERSKRLRESNLELEQSLQHQARLQAQNQRIMDHSMDVLCSVDAEERFIQVSPSCHSVLGYRPDEMIGRPYTDFVLIEDRERTRTEVQAIIRGESWDAVRNRCKRKDGSVVHLLWSAGWSDSERTLFAVAHDITSLVRHEAYAEDQRDILSMISTDQPLPEILKAICLMSETLDPTALCSVLLVDGKHKRLRLGAAPSLPDAFNQALDGMPIGPLAGACGTAVFRRQMVVSENISEDPLWHEHREQALRHGLLACWAIPLISHHGDVLGTFAVYLCQPCAPDDESLQLIGTAGQLAAIAIERQHDRLRLQESEQRYRSLFIFNPDTVFSLDREGRFLSLNQAGCELIDYSATELLGQPFSNLVQEDDVEHGLQHFRAALDGLAQHFELRCRNRAGGLLELDITHLPIVVEGQIVGVFGIAKDIGGRNRMTRELQETLTQSERKALLLRGLSDTAVRIGGILDTRALLDFMCEQLRLLVGAHQSLLNLTDGQGLEAFSLSAKYQAWQAPQLPAAGLALYARACAGNQPVLLTRAELDASGDEGSGQLPLQGWLAVPLIDHGGRHLGLIQLSDKFDGDFNQDDLAIAQQFAQMAVAALENIRLVQQVLSGEQRLQEQLDFTSAITDSVSEGLLAVDRQGRLNFVNPAAAELLGQSVEILLGQPLAAHLPLDLYSAAANGSRHGEVSLDGELHIAYDCAPLLHAQTLGGWVIAFRDISRAKESEKQLRILQRSIEASYNGAMICDATTDELPVVYVNPAFERITGYSAAEAMGRNCRFLQGADREQAGIAEIRHALSEKREVHVVLRNFRKDGTPFWNDLYIAPVPNEHGEITHFIGVQNDISEQKRVESELAYNASHDVLTGLPNRSLLEDRLRQGCQISQRYQRKLAVMFIDLDGFKPINDSMGHGIGDQILVEVARRLTQQVRPGDTVARLGGDEFILILPDLAREEDVLQVAERVIDCIARPYPIAGSELHITASLGIAMSEKGMQQPMQLIQQADLAMYKAKQQGRNCYQWYTTDLEQKVSERVTLRNELQKALEANAFMLYYQPQIDGRNGRVTGFEALLRWQHPLLGFISPAQFVPVAEDTGQIIPLSEWVLATACRACRELLDRGMTGTVVAVNISAVHFQRNIFVDSVRRVLEETRLPAELLELEITETVLLDNAERAIATLQALKALGVRLSIDDFGTGFSSLNYLKRLPIDKVKIDRAFVQEIISDRHDAAITQGIISMAHHLRLRVIAEGVESESQFAFLKKSHCDEFQGYYFARPMPFEQLDQFLHEHHKSPAAYLDTRAGSSNTQTLLLLDDEENILRALTRVLRRDGYQILTASRAQDAFAQLAKHDIQVILSDQRMPEMNGTEFLSRVKDLYPDTIRIVLSGYTDLKSVTDAINQGAIYKFLTKPWDDEQLRAVIAQAFLHHSMAKAKEESAAVGQDGE</sequence>
<feature type="transmembrane region" description="Helical" evidence="9">
    <location>
        <begin position="12"/>
        <end position="33"/>
    </location>
</feature>
<accession>A0A5J6QP19</accession>
<keyword evidence="4" id="KW-0973">c-di-GMP</keyword>
<reference evidence="15 16" key="1">
    <citation type="submission" date="2019-08" db="EMBL/GenBank/DDBJ databases">
        <title>Whole-genome Sequencing of e-waste polymer degrading bacterium Pseudomonas sp. strain PE08.</title>
        <authorList>
            <person name="Kirdat K."/>
            <person name="Debbarma P."/>
            <person name="Narawade N."/>
            <person name="Suyal D."/>
            <person name="Thorat V."/>
            <person name="Shouche Y."/>
            <person name="Goel R."/>
            <person name="Yadav A."/>
        </authorList>
    </citation>
    <scope>NUCLEOTIDE SEQUENCE [LARGE SCALE GENOMIC DNA]</scope>
    <source>
        <strain evidence="15 16">PE08</strain>
    </source>
</reference>
<evidence type="ECO:0000256" key="2">
    <source>
        <dbReference type="ARBA" id="ARBA00004533"/>
    </source>
</evidence>
<dbReference type="NCBIfam" id="TIGR00229">
    <property type="entry name" value="sensory_box"/>
    <property type="match status" value="4"/>
</dbReference>
<feature type="domain" description="GGDEF" evidence="14">
    <location>
        <begin position="1353"/>
        <end position="1486"/>
    </location>
</feature>
<dbReference type="EMBL" id="CP043311">
    <property type="protein sequence ID" value="QEY64007.1"/>
    <property type="molecule type" value="Genomic_DNA"/>
</dbReference>
<evidence type="ECO:0000259" key="12">
    <source>
        <dbReference type="PROSITE" id="PS50113"/>
    </source>
</evidence>
<feature type="transmembrane region" description="Helical" evidence="9">
    <location>
        <begin position="45"/>
        <end position="63"/>
    </location>
</feature>
<dbReference type="SUPFAM" id="SSF55073">
    <property type="entry name" value="Nucleotide cyclase"/>
    <property type="match status" value="1"/>
</dbReference>
<evidence type="ECO:0000259" key="11">
    <source>
        <dbReference type="PROSITE" id="PS50112"/>
    </source>
</evidence>
<dbReference type="Pfam" id="PF00072">
    <property type="entry name" value="Response_reg"/>
    <property type="match status" value="1"/>
</dbReference>
<feature type="domain" description="Response regulatory" evidence="10">
    <location>
        <begin position="1767"/>
        <end position="1882"/>
    </location>
</feature>
<dbReference type="InterPro" id="IPR013655">
    <property type="entry name" value="PAS_fold_3"/>
</dbReference>
<dbReference type="Pfam" id="PF00990">
    <property type="entry name" value="GGDEF"/>
    <property type="match status" value="1"/>
</dbReference>
<dbReference type="SMART" id="SM00065">
    <property type="entry name" value="GAF"/>
    <property type="match status" value="2"/>
</dbReference>
<dbReference type="PROSITE" id="PS50113">
    <property type="entry name" value="PAC"/>
    <property type="match status" value="1"/>
</dbReference>
<dbReference type="InterPro" id="IPR013656">
    <property type="entry name" value="PAS_4"/>
</dbReference>
<dbReference type="InterPro" id="IPR001789">
    <property type="entry name" value="Sig_transdc_resp-reg_receiver"/>
</dbReference>
<dbReference type="Pfam" id="PF00989">
    <property type="entry name" value="PAS"/>
    <property type="match status" value="1"/>
</dbReference>
<dbReference type="InterPro" id="IPR052155">
    <property type="entry name" value="Biofilm_reg_signaling"/>
</dbReference>
<dbReference type="PANTHER" id="PTHR44757:SF2">
    <property type="entry name" value="BIOFILM ARCHITECTURE MAINTENANCE PROTEIN MBAA"/>
    <property type="match status" value="1"/>
</dbReference>
<evidence type="ECO:0000256" key="7">
    <source>
        <dbReference type="ARBA" id="ARBA00051114"/>
    </source>
</evidence>
<dbReference type="PROSITE" id="PS50110">
    <property type="entry name" value="RESPONSE_REGULATORY"/>
    <property type="match status" value="1"/>
</dbReference>
<dbReference type="InterPro" id="IPR013767">
    <property type="entry name" value="PAS_fold"/>
</dbReference>
<evidence type="ECO:0000259" key="10">
    <source>
        <dbReference type="PROSITE" id="PS50110"/>
    </source>
</evidence>
<feature type="transmembrane region" description="Helical" evidence="9">
    <location>
        <begin position="172"/>
        <end position="191"/>
    </location>
</feature>
<feature type="domain" description="PAS" evidence="11">
    <location>
        <begin position="1193"/>
        <end position="1266"/>
    </location>
</feature>
<dbReference type="PROSITE" id="PS50112">
    <property type="entry name" value="PAS"/>
    <property type="match status" value="4"/>
</dbReference>
<dbReference type="Pfam" id="PF08448">
    <property type="entry name" value="PAS_4"/>
    <property type="match status" value="1"/>
</dbReference>
<dbReference type="GO" id="GO:0016301">
    <property type="term" value="F:kinase activity"/>
    <property type="evidence" value="ECO:0007669"/>
    <property type="project" value="UniProtKB-KW"/>
</dbReference>
<dbReference type="GO" id="GO:0071111">
    <property type="term" value="F:cyclic-guanylate-specific phosphodiesterase activity"/>
    <property type="evidence" value="ECO:0007669"/>
    <property type="project" value="UniProtKB-EC"/>
</dbReference>
<dbReference type="FunFam" id="3.30.70.270:FF:000001">
    <property type="entry name" value="Diguanylate cyclase domain protein"/>
    <property type="match status" value="1"/>
</dbReference>
<feature type="domain" description="PAS" evidence="11">
    <location>
        <begin position="494"/>
        <end position="564"/>
    </location>
</feature>
<feature type="transmembrane region" description="Helical" evidence="9">
    <location>
        <begin position="134"/>
        <end position="152"/>
    </location>
</feature>
<proteinExistence type="predicted"/>
<dbReference type="CDD" id="cd01949">
    <property type="entry name" value="GGDEF"/>
    <property type="match status" value="1"/>
</dbReference>
<comment type="catalytic activity">
    <reaction evidence="7">
        <text>3',3'-c-di-GMP + H2O = 5'-phosphoguanylyl(3'-&gt;5')guanosine + H(+)</text>
        <dbReference type="Rhea" id="RHEA:24902"/>
        <dbReference type="ChEBI" id="CHEBI:15377"/>
        <dbReference type="ChEBI" id="CHEBI:15378"/>
        <dbReference type="ChEBI" id="CHEBI:58754"/>
        <dbReference type="ChEBI" id="CHEBI:58805"/>
        <dbReference type="EC" id="3.1.4.52"/>
    </reaction>
    <physiologicalReaction direction="left-to-right" evidence="7">
        <dbReference type="Rhea" id="RHEA:24903"/>
    </physiologicalReaction>
</comment>
<dbReference type="SMART" id="SM00086">
    <property type="entry name" value="PAC"/>
    <property type="match status" value="3"/>
</dbReference>
<dbReference type="SMART" id="SM00091">
    <property type="entry name" value="PAS"/>
    <property type="match status" value="4"/>
</dbReference>
<dbReference type="SUPFAM" id="SSF55785">
    <property type="entry name" value="PYP-like sensor domain (PAS domain)"/>
    <property type="match status" value="4"/>
</dbReference>
<organism evidence="15 16">
    <name type="scientific">Metapseudomonas lalkuanensis</name>
    <dbReference type="NCBI Taxonomy" id="2604832"/>
    <lineage>
        <taxon>Bacteria</taxon>
        <taxon>Pseudomonadati</taxon>
        <taxon>Pseudomonadota</taxon>
        <taxon>Gammaproteobacteria</taxon>
        <taxon>Pseudomonadales</taxon>
        <taxon>Pseudomonadaceae</taxon>
        <taxon>Metapseudomonas</taxon>
    </lineage>
</organism>
<feature type="transmembrane region" description="Helical" evidence="9">
    <location>
        <begin position="70"/>
        <end position="86"/>
    </location>
</feature>
<evidence type="ECO:0000313" key="16">
    <source>
        <dbReference type="Proteomes" id="UP000327179"/>
    </source>
</evidence>
<evidence type="ECO:0000256" key="5">
    <source>
        <dbReference type="ARBA" id="ARBA00022679"/>
    </source>
</evidence>
<feature type="domain" description="PAS" evidence="11">
    <location>
        <begin position="782"/>
        <end position="852"/>
    </location>
</feature>
<dbReference type="InterPro" id="IPR001610">
    <property type="entry name" value="PAC"/>
</dbReference>
<dbReference type="InterPro" id="IPR029016">
    <property type="entry name" value="GAF-like_dom_sf"/>
</dbReference>
<gene>
    <name evidence="15" type="ORF">FXN65_18840</name>
</gene>
<keyword evidence="9" id="KW-0472">Membrane</keyword>
<keyword evidence="9" id="KW-1133">Transmembrane helix</keyword>
<evidence type="ECO:0000256" key="3">
    <source>
        <dbReference type="ARBA" id="ARBA00012282"/>
    </source>
</evidence>
<feature type="domain" description="PAC" evidence="12">
    <location>
        <begin position="1267"/>
        <end position="1321"/>
    </location>
</feature>
<dbReference type="GO" id="GO:0006355">
    <property type="term" value="P:regulation of DNA-templated transcription"/>
    <property type="evidence" value="ECO:0007669"/>
    <property type="project" value="InterPro"/>
</dbReference>